<dbReference type="InterPro" id="IPR029055">
    <property type="entry name" value="Ntn_hydrolases_N"/>
</dbReference>
<dbReference type="SUPFAM" id="SSF56235">
    <property type="entry name" value="N-terminal nucleophile aminohydrolases (Ntn hydrolases)"/>
    <property type="match status" value="1"/>
</dbReference>
<dbReference type="InterPro" id="IPR052896">
    <property type="entry name" value="GGT-like_enzyme"/>
</dbReference>
<protein>
    <submittedName>
        <fullName evidence="1">Gamma-glutamyltransferase family protein</fullName>
    </submittedName>
</protein>
<dbReference type="Proteomes" id="UP000282957">
    <property type="component" value="Unassembled WGS sequence"/>
</dbReference>
<dbReference type="AlphaFoldDB" id="A0A437MNE9"/>
<dbReference type="Pfam" id="PF01019">
    <property type="entry name" value="G_glu_transpept"/>
    <property type="match status" value="1"/>
</dbReference>
<dbReference type="Gene3D" id="1.10.246.130">
    <property type="match status" value="1"/>
</dbReference>
<name>A0A437MNE9_9PROT</name>
<comment type="caution">
    <text evidence="1">The sequence shown here is derived from an EMBL/GenBank/DDBJ whole genome shotgun (WGS) entry which is preliminary data.</text>
</comment>
<dbReference type="PANTHER" id="PTHR43881:SF1">
    <property type="entry name" value="GAMMA-GLUTAMYLTRANSPEPTIDASE (AFU_ORTHOLOGUE AFUA_4G13580)"/>
    <property type="match status" value="1"/>
</dbReference>
<dbReference type="EMBL" id="SACL01000001">
    <property type="protein sequence ID" value="RVT99152.1"/>
    <property type="molecule type" value="Genomic_DNA"/>
</dbReference>
<evidence type="ECO:0000313" key="2">
    <source>
        <dbReference type="Proteomes" id="UP000282957"/>
    </source>
</evidence>
<dbReference type="PANTHER" id="PTHR43881">
    <property type="entry name" value="GAMMA-GLUTAMYLTRANSPEPTIDASE (AFU_ORTHOLOGUE AFUA_4G13580)"/>
    <property type="match status" value="1"/>
</dbReference>
<keyword evidence="1" id="KW-0808">Transferase</keyword>
<dbReference type="Gene3D" id="3.60.20.40">
    <property type="match status" value="1"/>
</dbReference>
<dbReference type="OrthoDB" id="9781342at2"/>
<evidence type="ECO:0000313" key="1">
    <source>
        <dbReference type="EMBL" id="RVT99152.1"/>
    </source>
</evidence>
<sequence length="597" mass="64224">MAFTTRPEIAGTFGVVASTHWIASQVGMAVLEHGGNAFDAAAAAGFTLQIVEPHLNGPGGDCPIIIHSEKTGQQQVICGQGPAPAGLTISHVRDHLGLDLIPGTGFLAAPIPGAFDAWMLMLRDHGTWKPREILEYAIGYARRGAHMVGRVRATLDTVKPLFEEAWPTSAQLWLRDGGPQPGKLFANPILADTYERVVREAEAAGGDRIAQIEAARRCWYEGFVAEAIDSFGRSFEALDTSGRRHKAVLTGQDMASWRASYDKPASVDFHGTTVLKCGPWSQGPAMLMTLAILRGFDLASLDPNGPELVHLFVEAQKLAFADREAWCGDPDFVDVPMETLLSEAYAAERRKLIGETASMELLPGSPDGRAPNAPSFADAIRRSQEARAAAGSGEPTVSRLGASSGDTCHIDVIDQWGNMVSATPSAGWLQSSPTVPGLGFCLGSRCQMFWLEEGMANSLAPGKRPRTTLSPAMALKDGKPWMSFGTPGGEQQDQWQPLMLLRMNRYGLNIQEAIDAPAFHSEHWISSFWPRGAKPGKLVLEGRYSAEAEAALKAKGHLVERGGDWSEGRLTGARREADGQLHAGANPRGMQGYAVGR</sequence>
<organism evidence="1 2">
    <name type="scientific">Rhodovarius crocodyli</name>
    <dbReference type="NCBI Taxonomy" id="1979269"/>
    <lineage>
        <taxon>Bacteria</taxon>
        <taxon>Pseudomonadati</taxon>
        <taxon>Pseudomonadota</taxon>
        <taxon>Alphaproteobacteria</taxon>
        <taxon>Acetobacterales</taxon>
        <taxon>Roseomonadaceae</taxon>
        <taxon>Rhodovarius</taxon>
    </lineage>
</organism>
<dbReference type="InterPro" id="IPR043137">
    <property type="entry name" value="GGT_ssub_C"/>
</dbReference>
<gene>
    <name evidence="1" type="ORF">EOD42_03345</name>
</gene>
<dbReference type="PRINTS" id="PR01210">
    <property type="entry name" value="GGTRANSPTASE"/>
</dbReference>
<dbReference type="RefSeq" id="WP_127785879.1">
    <property type="nucleotide sequence ID" value="NZ_SACL01000001.1"/>
</dbReference>
<dbReference type="GO" id="GO:0016740">
    <property type="term" value="F:transferase activity"/>
    <property type="evidence" value="ECO:0007669"/>
    <property type="project" value="UniProtKB-KW"/>
</dbReference>
<reference evidence="1 2" key="1">
    <citation type="submission" date="2019-01" db="EMBL/GenBank/DDBJ databases">
        <authorList>
            <person name="Chen W.-M."/>
        </authorList>
    </citation>
    <scope>NUCLEOTIDE SEQUENCE [LARGE SCALE GENOMIC DNA]</scope>
    <source>
        <strain evidence="1 2">CCP-6</strain>
    </source>
</reference>
<proteinExistence type="predicted"/>
<accession>A0A437MNE9</accession>
<keyword evidence="2" id="KW-1185">Reference proteome</keyword>
<dbReference type="InterPro" id="IPR043138">
    <property type="entry name" value="GGT_lsub"/>
</dbReference>